<feature type="compositionally biased region" description="Acidic residues" evidence="1">
    <location>
        <begin position="190"/>
        <end position="201"/>
    </location>
</feature>
<feature type="compositionally biased region" description="Polar residues" evidence="1">
    <location>
        <begin position="93"/>
        <end position="102"/>
    </location>
</feature>
<evidence type="ECO:0000313" key="4">
    <source>
        <dbReference type="EMBL" id="KAF2287023.1"/>
    </source>
</evidence>
<dbReference type="EMBL" id="JAAGAX010000017">
    <property type="protein sequence ID" value="KAF2287023.1"/>
    <property type="molecule type" value="Genomic_DNA"/>
</dbReference>
<dbReference type="PANTHER" id="PTHR33098">
    <property type="entry name" value="COTTON FIBER (DUF761)"/>
    <property type="match status" value="1"/>
</dbReference>
<dbReference type="AlphaFoldDB" id="A0A6A6KG22"/>
<dbReference type="Proteomes" id="UP000467840">
    <property type="component" value="Chromosome 3"/>
</dbReference>
<dbReference type="InterPro" id="IPR008480">
    <property type="entry name" value="DUF761_pln"/>
</dbReference>
<evidence type="ECO:0000259" key="3">
    <source>
        <dbReference type="Pfam" id="PF14364"/>
    </source>
</evidence>
<feature type="transmembrane region" description="Helical" evidence="2">
    <location>
        <begin position="54"/>
        <end position="79"/>
    </location>
</feature>
<feature type="compositionally biased region" description="Basic and acidic residues" evidence="1">
    <location>
        <begin position="260"/>
        <end position="287"/>
    </location>
</feature>
<feature type="region of interest" description="Disordered" evidence="1">
    <location>
        <begin position="81"/>
        <end position="102"/>
    </location>
</feature>
<dbReference type="Pfam" id="PF14364">
    <property type="entry name" value="DUF4408"/>
    <property type="match status" value="1"/>
</dbReference>
<gene>
    <name evidence="4" type="ORF">GH714_037044</name>
</gene>
<evidence type="ECO:0000313" key="5">
    <source>
        <dbReference type="Proteomes" id="UP000467840"/>
    </source>
</evidence>
<dbReference type="PANTHER" id="PTHR33098:SF53">
    <property type="entry name" value="OS05G0540900 PROTEIN"/>
    <property type="match status" value="1"/>
</dbReference>
<evidence type="ECO:0000256" key="2">
    <source>
        <dbReference type="SAM" id="Phobius"/>
    </source>
</evidence>
<keyword evidence="2" id="KW-0812">Transmembrane</keyword>
<comment type="caution">
    <text evidence="4">The sequence shown here is derived from an EMBL/GenBank/DDBJ whole genome shotgun (WGS) entry which is preliminary data.</text>
</comment>
<feature type="domain" description="DUF4408" evidence="3">
    <location>
        <begin position="45"/>
        <end position="77"/>
    </location>
</feature>
<feature type="compositionally biased region" description="Basic and acidic residues" evidence="1">
    <location>
        <begin position="202"/>
        <end position="217"/>
    </location>
</feature>
<keyword evidence="5" id="KW-1185">Reference proteome</keyword>
<dbReference type="Pfam" id="PF05553">
    <property type="entry name" value="DUF761"/>
    <property type="match status" value="1"/>
</dbReference>
<accession>A0A6A6KG22</accession>
<sequence>MLLQRLHLSASTVHPNTHLHFLTSLHTFSSEKSKAMFEESATSIPSTWASMNSWFTPTVLFLLLNLMILAIAITSSLATQKPTQHQDDKHPPQHSTHQLARSPSVLQRLKSINFYSYRSPEQNTVTYEKYHQFHSHFTPQQSPLDEYHQNQPFISRSPSMLQRLKSVNLYNYFSQEPITNTLPRAQEQLQEQEQETETKEEETEKIQDQEQTLDKIYSKLQSNNKECRSKSDTKPTSGEVPTKLPKKMKKSASSKSAFAHFKEEDNVESRRPATVREGKSKATEVDGEEVDARADDFINRFKQQLKLQRIDSITNYKETIGRRSGN</sequence>
<feature type="region of interest" description="Disordered" evidence="1">
    <location>
        <begin position="186"/>
        <end position="287"/>
    </location>
</feature>
<organism evidence="4 5">
    <name type="scientific">Hevea brasiliensis</name>
    <name type="common">Para rubber tree</name>
    <name type="synonym">Siphonia brasiliensis</name>
    <dbReference type="NCBI Taxonomy" id="3981"/>
    <lineage>
        <taxon>Eukaryota</taxon>
        <taxon>Viridiplantae</taxon>
        <taxon>Streptophyta</taxon>
        <taxon>Embryophyta</taxon>
        <taxon>Tracheophyta</taxon>
        <taxon>Spermatophyta</taxon>
        <taxon>Magnoliopsida</taxon>
        <taxon>eudicotyledons</taxon>
        <taxon>Gunneridae</taxon>
        <taxon>Pentapetalae</taxon>
        <taxon>rosids</taxon>
        <taxon>fabids</taxon>
        <taxon>Malpighiales</taxon>
        <taxon>Euphorbiaceae</taxon>
        <taxon>Crotonoideae</taxon>
        <taxon>Micrandreae</taxon>
        <taxon>Hevea</taxon>
    </lineage>
</organism>
<proteinExistence type="predicted"/>
<keyword evidence="2" id="KW-1133">Transmembrane helix</keyword>
<dbReference type="InterPro" id="IPR025520">
    <property type="entry name" value="DUF4408"/>
</dbReference>
<evidence type="ECO:0000256" key="1">
    <source>
        <dbReference type="SAM" id="MobiDB-lite"/>
    </source>
</evidence>
<reference evidence="4 5" key="1">
    <citation type="journal article" date="2020" name="Mol. Plant">
        <title>The Chromosome-Based Rubber Tree Genome Provides New Insights into Spurge Genome Evolution and Rubber Biosynthesis.</title>
        <authorList>
            <person name="Liu J."/>
            <person name="Shi C."/>
            <person name="Shi C.C."/>
            <person name="Li W."/>
            <person name="Zhang Q.J."/>
            <person name="Zhang Y."/>
            <person name="Li K."/>
            <person name="Lu H.F."/>
            <person name="Shi C."/>
            <person name="Zhu S.T."/>
            <person name="Xiao Z.Y."/>
            <person name="Nan H."/>
            <person name="Yue Y."/>
            <person name="Zhu X.G."/>
            <person name="Wu Y."/>
            <person name="Hong X.N."/>
            <person name="Fan G.Y."/>
            <person name="Tong Y."/>
            <person name="Zhang D."/>
            <person name="Mao C.L."/>
            <person name="Liu Y.L."/>
            <person name="Hao S.J."/>
            <person name="Liu W.Q."/>
            <person name="Lv M.Q."/>
            <person name="Zhang H.B."/>
            <person name="Liu Y."/>
            <person name="Hu-Tang G.R."/>
            <person name="Wang J.P."/>
            <person name="Wang J.H."/>
            <person name="Sun Y.H."/>
            <person name="Ni S.B."/>
            <person name="Chen W.B."/>
            <person name="Zhang X.C."/>
            <person name="Jiao Y.N."/>
            <person name="Eichler E.E."/>
            <person name="Li G.H."/>
            <person name="Liu X."/>
            <person name="Gao L.Z."/>
        </authorList>
    </citation>
    <scope>NUCLEOTIDE SEQUENCE [LARGE SCALE GENOMIC DNA]</scope>
    <source>
        <strain evidence="5">cv. GT1</strain>
        <tissue evidence="4">Leaf</tissue>
    </source>
</reference>
<name>A0A6A6KG22_HEVBR</name>
<protein>
    <recommendedName>
        <fullName evidence="3">DUF4408 domain-containing protein</fullName>
    </recommendedName>
</protein>
<keyword evidence="2" id="KW-0472">Membrane</keyword>